<dbReference type="Proteomes" id="UP001500454">
    <property type="component" value="Unassembled WGS sequence"/>
</dbReference>
<evidence type="ECO:0008006" key="3">
    <source>
        <dbReference type="Google" id="ProtNLM"/>
    </source>
</evidence>
<keyword evidence="2" id="KW-1185">Reference proteome</keyword>
<comment type="caution">
    <text evidence="1">The sequence shown here is derived from an EMBL/GenBank/DDBJ whole genome shotgun (WGS) entry which is preliminary data.</text>
</comment>
<organism evidence="1 2">
    <name type="scientific">Hymenobacter koreensis</name>
    <dbReference type="NCBI Taxonomy" id="1084523"/>
    <lineage>
        <taxon>Bacteria</taxon>
        <taxon>Pseudomonadati</taxon>
        <taxon>Bacteroidota</taxon>
        <taxon>Cytophagia</taxon>
        <taxon>Cytophagales</taxon>
        <taxon>Hymenobacteraceae</taxon>
        <taxon>Hymenobacter</taxon>
    </lineage>
</organism>
<gene>
    <name evidence="1" type="ORF">GCM10023186_26700</name>
</gene>
<evidence type="ECO:0000313" key="2">
    <source>
        <dbReference type="Proteomes" id="UP001500454"/>
    </source>
</evidence>
<protein>
    <recommendedName>
        <fullName evidence="3">CdiI C-terminal domain-containing protein</fullName>
    </recommendedName>
</protein>
<accession>A0ABP8J3P9</accession>
<sequence length="188" mass="21810">MKELLQQHIIQPLNNVVGRMLEAVFYHDVFPGADLTTNGHIDIILQQLELVFEGEAVVYISWATIPGWMQYSLSVSHESFCIRSERYAPASAYWQQCKGKPLADFEVYGYDKETVIEAGADSRKEETYYNEPHLVILHFADHRIGVANWYAEENFIPRLPIGDDVWILFDEQEVSHFIEILKLDRLHP</sequence>
<name>A0ABP8J3P9_9BACT</name>
<evidence type="ECO:0000313" key="1">
    <source>
        <dbReference type="EMBL" id="GAA4384451.1"/>
    </source>
</evidence>
<dbReference type="RefSeq" id="WP_345224968.1">
    <property type="nucleotide sequence ID" value="NZ_BAABHA010000008.1"/>
</dbReference>
<dbReference type="EMBL" id="BAABHA010000008">
    <property type="protein sequence ID" value="GAA4384451.1"/>
    <property type="molecule type" value="Genomic_DNA"/>
</dbReference>
<reference evidence="2" key="1">
    <citation type="journal article" date="2019" name="Int. J. Syst. Evol. Microbiol.">
        <title>The Global Catalogue of Microorganisms (GCM) 10K type strain sequencing project: providing services to taxonomists for standard genome sequencing and annotation.</title>
        <authorList>
            <consortium name="The Broad Institute Genomics Platform"/>
            <consortium name="The Broad Institute Genome Sequencing Center for Infectious Disease"/>
            <person name="Wu L."/>
            <person name="Ma J."/>
        </authorList>
    </citation>
    <scope>NUCLEOTIDE SEQUENCE [LARGE SCALE GENOMIC DNA]</scope>
    <source>
        <strain evidence="2">JCM 17924</strain>
    </source>
</reference>
<proteinExistence type="predicted"/>